<evidence type="ECO:0000313" key="19">
    <source>
        <dbReference type="EMBL" id="KAF7167273.1"/>
    </source>
</evidence>
<protein>
    <recommendedName>
        <fullName evidence="13">(2E,6E)-farnesyl diphosphate synthase</fullName>
        <ecNumber evidence="5">2.5.1.1</ecNumber>
        <ecNumber evidence="4">2.5.1.10</ecNumber>
        <ecNumber evidence="3">2.5.1.29</ecNumber>
    </recommendedName>
    <alternativeName>
        <fullName evidence="12">Dimethylallyltranstransferase</fullName>
    </alternativeName>
    <alternativeName>
        <fullName evidence="11">Farnesyl diphosphate synthase</fullName>
    </alternativeName>
    <alternativeName>
        <fullName evidence="9">Farnesyltranstransferase</fullName>
    </alternativeName>
    <alternativeName>
        <fullName evidence="14">Geranylgeranyl diphosphate synthase</fullName>
    </alternativeName>
    <alternativeName>
        <fullName evidence="10">Geranyltranstransferase</fullName>
    </alternativeName>
</protein>
<evidence type="ECO:0000256" key="6">
    <source>
        <dbReference type="ARBA" id="ARBA00022679"/>
    </source>
</evidence>
<dbReference type="GO" id="GO:0008299">
    <property type="term" value="P:isoprenoid biosynthetic process"/>
    <property type="evidence" value="ECO:0007669"/>
    <property type="project" value="InterPro"/>
</dbReference>
<dbReference type="CDD" id="cd00685">
    <property type="entry name" value="Trans_IPPS_HT"/>
    <property type="match status" value="1"/>
</dbReference>
<dbReference type="GO" id="GO:0046165">
    <property type="term" value="P:alcohol biosynthetic process"/>
    <property type="evidence" value="ECO:0007669"/>
    <property type="project" value="UniProtKB-ARBA"/>
</dbReference>
<comment type="catalytic activity">
    <reaction evidence="15">
        <text>isopentenyl diphosphate + (2E,6E)-farnesyl diphosphate = (2E,6E,10E)-geranylgeranyl diphosphate + diphosphate</text>
        <dbReference type="Rhea" id="RHEA:17653"/>
        <dbReference type="ChEBI" id="CHEBI:33019"/>
        <dbReference type="ChEBI" id="CHEBI:58756"/>
        <dbReference type="ChEBI" id="CHEBI:128769"/>
        <dbReference type="ChEBI" id="CHEBI:175763"/>
        <dbReference type="EC" id="2.5.1.29"/>
    </reaction>
</comment>
<evidence type="ECO:0000256" key="11">
    <source>
        <dbReference type="ARBA" id="ARBA00032424"/>
    </source>
</evidence>
<dbReference type="SUPFAM" id="SSF48576">
    <property type="entry name" value="Terpenoid synthases"/>
    <property type="match status" value="1"/>
</dbReference>
<dbReference type="PROSITE" id="PS00723">
    <property type="entry name" value="POLYPRENYL_SYNTHASE_1"/>
    <property type="match status" value="1"/>
</dbReference>
<dbReference type="Proteomes" id="UP000654922">
    <property type="component" value="Unassembled WGS sequence"/>
</dbReference>
<proteinExistence type="inferred from homology"/>
<keyword evidence="7" id="KW-0479">Metal-binding</keyword>
<dbReference type="InterPro" id="IPR000092">
    <property type="entry name" value="Polyprenyl_synt"/>
</dbReference>
<dbReference type="GO" id="GO:0046872">
    <property type="term" value="F:metal ion binding"/>
    <property type="evidence" value="ECO:0007669"/>
    <property type="project" value="UniProtKB-KW"/>
</dbReference>
<dbReference type="SFLD" id="SFLDG01017">
    <property type="entry name" value="Polyprenyl_Transferase_Like"/>
    <property type="match status" value="1"/>
</dbReference>
<comment type="caution">
    <text evidence="19">The sequence shown here is derived from an EMBL/GenBank/DDBJ whole genome shotgun (WGS) entry which is preliminary data.</text>
</comment>
<dbReference type="GO" id="GO:0043386">
    <property type="term" value="P:mycotoxin biosynthetic process"/>
    <property type="evidence" value="ECO:0007669"/>
    <property type="project" value="UniProtKB-ARBA"/>
</dbReference>
<dbReference type="EC" id="2.5.1.29" evidence="3"/>
<evidence type="ECO:0000256" key="14">
    <source>
        <dbReference type="ARBA" id="ARBA00033096"/>
    </source>
</evidence>
<evidence type="ECO:0000256" key="16">
    <source>
        <dbReference type="ARBA" id="ARBA00049291"/>
    </source>
</evidence>
<keyword evidence="6 18" id="KW-0808">Transferase</keyword>
<evidence type="ECO:0000256" key="18">
    <source>
        <dbReference type="RuleBase" id="RU004466"/>
    </source>
</evidence>
<comment type="cofactor">
    <cofactor evidence="1">
        <name>Mg(2+)</name>
        <dbReference type="ChEBI" id="CHEBI:18420"/>
    </cofactor>
</comment>
<dbReference type="Gene3D" id="1.10.600.10">
    <property type="entry name" value="Farnesyl Diphosphate Synthase"/>
    <property type="match status" value="1"/>
</dbReference>
<gene>
    <name evidence="19" type="ORF">CNMCM5623_000635</name>
</gene>
<evidence type="ECO:0000256" key="8">
    <source>
        <dbReference type="ARBA" id="ARBA00022842"/>
    </source>
</evidence>
<evidence type="ECO:0000256" key="13">
    <source>
        <dbReference type="ARBA" id="ARBA00032873"/>
    </source>
</evidence>
<name>A0A8H6Q6J7_9EURO</name>
<evidence type="ECO:0000256" key="5">
    <source>
        <dbReference type="ARBA" id="ARBA00012833"/>
    </source>
</evidence>
<dbReference type="Pfam" id="PF00348">
    <property type="entry name" value="polyprenyl_synt"/>
    <property type="match status" value="1"/>
</dbReference>
<dbReference type="PANTHER" id="PTHR12001">
    <property type="entry name" value="GERANYLGERANYL PYROPHOSPHATE SYNTHASE"/>
    <property type="match status" value="1"/>
</dbReference>
<dbReference type="InterPro" id="IPR008949">
    <property type="entry name" value="Isoprenoid_synthase_dom_sf"/>
</dbReference>
<dbReference type="EC" id="2.5.1.10" evidence="4"/>
<accession>A0A8H6Q6J7</accession>
<dbReference type="EMBL" id="JACBAE010001289">
    <property type="protein sequence ID" value="KAF7167273.1"/>
    <property type="molecule type" value="Genomic_DNA"/>
</dbReference>
<evidence type="ECO:0000256" key="1">
    <source>
        <dbReference type="ARBA" id="ARBA00001946"/>
    </source>
</evidence>
<dbReference type="GO" id="GO:0004337">
    <property type="term" value="F:(2E,6E)-farnesyl diphosphate synthase activity"/>
    <property type="evidence" value="ECO:0007669"/>
    <property type="project" value="UniProtKB-EC"/>
</dbReference>
<dbReference type="PANTHER" id="PTHR12001:SF70">
    <property type="entry name" value="PYROPHOSPHATE SYNTHETASE ATMG, PUTATIVE (AFU_ORTHOLOGUE AFUA_8G02400)-RELATED"/>
    <property type="match status" value="1"/>
</dbReference>
<dbReference type="PROSITE" id="PS00444">
    <property type="entry name" value="POLYPRENYL_SYNTHASE_2"/>
    <property type="match status" value="1"/>
</dbReference>
<evidence type="ECO:0000256" key="2">
    <source>
        <dbReference type="ARBA" id="ARBA00006706"/>
    </source>
</evidence>
<sequence length="331" mass="37233">MTVYFSGTQSIQKMPQMMPSSAFLEVYTAQNVAEPQNKEQIICGPLDYLLSSGGKNIRNKLMLAFNEWLRIPPEKAEIISDIVHLLHTASLLIDDIQDSSKLRRGKPVAHSIFGVAQTINSANYAYFLAQQKLSALHSTRANDVFVEELLNLHRGQGMDLYWRDTLTCPTEEQYIGMVLDKTGGLFRLAVRLMQLESHHTCDCIPLTNTLGKVFQIRDDILNLTASEYAKNKGFCEDITEGKFSFPIIHSINSDPENMQLVNILRQKSDDDALKAYAVDYITSTQSFTYSYKKLNSLIAEAESMMDELNAQMGPSTGMSVFLEMLKLSQCS</sequence>
<evidence type="ECO:0000256" key="4">
    <source>
        <dbReference type="ARBA" id="ARBA00012439"/>
    </source>
</evidence>
<dbReference type="InterPro" id="IPR033749">
    <property type="entry name" value="Polyprenyl_synt_CS"/>
</dbReference>
<comment type="similarity">
    <text evidence="2 18">Belongs to the FPP/GGPP synthase family.</text>
</comment>
<dbReference type="GO" id="GO:0004311">
    <property type="term" value="F:geranylgeranyl diphosphate synthase activity"/>
    <property type="evidence" value="ECO:0007669"/>
    <property type="project" value="UniProtKB-EC"/>
</dbReference>
<organism evidence="19 20">
    <name type="scientific">Aspergillus felis</name>
    <dbReference type="NCBI Taxonomy" id="1287682"/>
    <lineage>
        <taxon>Eukaryota</taxon>
        <taxon>Fungi</taxon>
        <taxon>Dikarya</taxon>
        <taxon>Ascomycota</taxon>
        <taxon>Pezizomycotina</taxon>
        <taxon>Eurotiomycetes</taxon>
        <taxon>Eurotiomycetidae</taxon>
        <taxon>Eurotiales</taxon>
        <taxon>Aspergillaceae</taxon>
        <taxon>Aspergillus</taxon>
        <taxon>Aspergillus subgen. Fumigati</taxon>
    </lineage>
</organism>
<comment type="catalytic activity">
    <reaction evidence="16">
        <text>isopentenyl diphosphate + dimethylallyl diphosphate = (2E)-geranyl diphosphate + diphosphate</text>
        <dbReference type="Rhea" id="RHEA:22408"/>
        <dbReference type="ChEBI" id="CHEBI:33019"/>
        <dbReference type="ChEBI" id="CHEBI:57623"/>
        <dbReference type="ChEBI" id="CHEBI:58057"/>
        <dbReference type="ChEBI" id="CHEBI:128769"/>
        <dbReference type="EC" id="2.5.1.1"/>
    </reaction>
</comment>
<evidence type="ECO:0000256" key="17">
    <source>
        <dbReference type="ARBA" id="ARBA00049399"/>
    </source>
</evidence>
<evidence type="ECO:0000256" key="10">
    <source>
        <dbReference type="ARBA" id="ARBA00032380"/>
    </source>
</evidence>
<reference evidence="19" key="1">
    <citation type="submission" date="2020-06" db="EMBL/GenBank/DDBJ databases">
        <title>Draft genome sequences of strains closely related to Aspergillus parafelis and Aspergillus hiratsukae.</title>
        <authorList>
            <person name="Dos Santos R.A.C."/>
            <person name="Rivero-Menendez O."/>
            <person name="Steenwyk J.L."/>
            <person name="Mead M.E."/>
            <person name="Goldman G.H."/>
            <person name="Alastruey-Izquierdo A."/>
            <person name="Rokas A."/>
        </authorList>
    </citation>
    <scope>NUCLEOTIDE SEQUENCE</scope>
    <source>
        <strain evidence="19">CNM-CM5623</strain>
    </source>
</reference>
<evidence type="ECO:0000256" key="15">
    <source>
        <dbReference type="ARBA" id="ARBA00048119"/>
    </source>
</evidence>
<dbReference type="GO" id="GO:0004161">
    <property type="term" value="F:dimethylallyltranstransferase activity"/>
    <property type="evidence" value="ECO:0007669"/>
    <property type="project" value="UniProtKB-EC"/>
</dbReference>
<dbReference type="AlphaFoldDB" id="A0A8H6Q6J7"/>
<keyword evidence="8" id="KW-0460">Magnesium</keyword>
<comment type="catalytic activity">
    <reaction evidence="17">
        <text>isopentenyl diphosphate + (2E)-geranyl diphosphate = (2E,6E)-farnesyl diphosphate + diphosphate</text>
        <dbReference type="Rhea" id="RHEA:19361"/>
        <dbReference type="ChEBI" id="CHEBI:33019"/>
        <dbReference type="ChEBI" id="CHEBI:58057"/>
        <dbReference type="ChEBI" id="CHEBI:128769"/>
        <dbReference type="ChEBI" id="CHEBI:175763"/>
        <dbReference type="EC" id="2.5.1.10"/>
    </reaction>
</comment>
<evidence type="ECO:0000313" key="20">
    <source>
        <dbReference type="Proteomes" id="UP000654922"/>
    </source>
</evidence>
<dbReference type="SFLD" id="SFLDS00005">
    <property type="entry name" value="Isoprenoid_Synthase_Type_I"/>
    <property type="match status" value="1"/>
</dbReference>
<dbReference type="EC" id="2.5.1.1" evidence="5"/>
<evidence type="ECO:0000256" key="9">
    <source>
        <dbReference type="ARBA" id="ARBA00032052"/>
    </source>
</evidence>
<evidence type="ECO:0000256" key="12">
    <source>
        <dbReference type="ARBA" id="ARBA00032448"/>
    </source>
</evidence>
<evidence type="ECO:0000256" key="3">
    <source>
        <dbReference type="ARBA" id="ARBA00012382"/>
    </source>
</evidence>
<dbReference type="OrthoDB" id="6921389at2759"/>
<evidence type="ECO:0000256" key="7">
    <source>
        <dbReference type="ARBA" id="ARBA00022723"/>
    </source>
</evidence>